<dbReference type="RefSeq" id="WP_183579480.1">
    <property type="nucleotide sequence ID" value="NZ_JACHXJ010000001.1"/>
</dbReference>
<evidence type="ECO:0000256" key="3">
    <source>
        <dbReference type="ARBA" id="ARBA00022801"/>
    </source>
</evidence>
<comment type="similarity">
    <text evidence="1 7">Belongs to the glycosyl hydrolase 43 family.</text>
</comment>
<dbReference type="Gene3D" id="2.115.10.20">
    <property type="entry name" value="Glycosyl hydrolase domain, family 43"/>
    <property type="match status" value="1"/>
</dbReference>
<dbReference type="PANTHER" id="PTHR43772:SF2">
    <property type="entry name" value="PUTATIVE (AFU_ORTHOLOGUE AFUA_2G04480)-RELATED"/>
    <property type="match status" value="1"/>
</dbReference>
<protein>
    <submittedName>
        <fullName evidence="8">Beta-xylosidase</fullName>
    </submittedName>
</protein>
<dbReference type="GO" id="GO:0045493">
    <property type="term" value="P:xylan catabolic process"/>
    <property type="evidence" value="ECO:0007669"/>
    <property type="project" value="UniProtKB-KW"/>
</dbReference>
<reference evidence="8 9" key="1">
    <citation type="submission" date="2020-08" db="EMBL/GenBank/DDBJ databases">
        <title>Genomic Encyclopedia of Type Strains, Phase III (KMG-III): the genomes of soil and plant-associated and newly described type strains.</title>
        <authorList>
            <person name="Whitman W."/>
        </authorList>
    </citation>
    <scope>NUCLEOTIDE SEQUENCE [LARGE SCALE GENOMIC DNA]</scope>
    <source>
        <strain evidence="8 9">CECT 5831</strain>
    </source>
</reference>
<dbReference type="Pfam" id="PF04616">
    <property type="entry name" value="Glyco_hydro_43"/>
    <property type="match status" value="1"/>
</dbReference>
<evidence type="ECO:0000313" key="8">
    <source>
        <dbReference type="EMBL" id="MBB3126391.1"/>
    </source>
</evidence>
<keyword evidence="3 7" id="KW-0378">Hydrolase</keyword>
<feature type="site" description="Important for catalytic activity, responsible for pKa modulation of the active site Glu and correct orientation of both the proton donor and substrate" evidence="6">
    <location>
        <position position="139"/>
    </location>
</feature>
<gene>
    <name evidence="8" type="ORF">FHS19_001045</name>
</gene>
<evidence type="ECO:0000256" key="4">
    <source>
        <dbReference type="ARBA" id="ARBA00023277"/>
    </source>
</evidence>
<organism evidence="8 9">
    <name type="scientific">Paenibacillus rhizosphaerae</name>
    <dbReference type="NCBI Taxonomy" id="297318"/>
    <lineage>
        <taxon>Bacteria</taxon>
        <taxon>Bacillati</taxon>
        <taxon>Bacillota</taxon>
        <taxon>Bacilli</taxon>
        <taxon>Bacillales</taxon>
        <taxon>Paenibacillaceae</taxon>
        <taxon>Paenibacillus</taxon>
    </lineage>
</organism>
<sequence>MNLNGNDRRSGNPIFPGWYADPEPRIFEGRYWVYPTYSAAYDDQTFFDAFYSDDLVQWTKVERILEMKDISWARRAMWAPSPIERNGRYYYYFAANDIQSNEELGGIGVAVADRPEGPYRDALGKPLIDQFYHGAQPIDPHVFIDDDGQAYLYYGGWKHCNVVKLNEDMVSIVPFSDGEVYKEITPDNFVEGPCMIKREGKYYFMWAEGGWGGPDYSVGYAVSDSPLGPFVREAKILQQDPEVATGAGHHGVIQIPGEDEWYIVYHRRPLTETAANHREVCIDRMEFDSEGRIRPVKLTFEGVQPRTLPTREKSDS</sequence>
<dbReference type="AlphaFoldDB" id="A0A839TIA1"/>
<dbReference type="InterPro" id="IPR006710">
    <property type="entry name" value="Glyco_hydro_43"/>
</dbReference>
<dbReference type="EMBL" id="JACHXJ010000001">
    <property type="protein sequence ID" value="MBB3126391.1"/>
    <property type="molecule type" value="Genomic_DNA"/>
</dbReference>
<evidence type="ECO:0000256" key="7">
    <source>
        <dbReference type="RuleBase" id="RU361187"/>
    </source>
</evidence>
<evidence type="ECO:0000313" key="9">
    <source>
        <dbReference type="Proteomes" id="UP000517523"/>
    </source>
</evidence>
<dbReference type="InterPro" id="IPR052176">
    <property type="entry name" value="Glycosyl_Hydrlase_43_Enz"/>
</dbReference>
<dbReference type="PANTHER" id="PTHR43772">
    <property type="entry name" value="ENDO-1,4-BETA-XYLANASE"/>
    <property type="match status" value="1"/>
</dbReference>
<comment type="caution">
    <text evidence="8">The sequence shown here is derived from an EMBL/GenBank/DDBJ whole genome shotgun (WGS) entry which is preliminary data.</text>
</comment>
<keyword evidence="2" id="KW-0858">Xylan degradation</keyword>
<dbReference type="Proteomes" id="UP000517523">
    <property type="component" value="Unassembled WGS sequence"/>
</dbReference>
<dbReference type="SUPFAM" id="SSF75005">
    <property type="entry name" value="Arabinanase/levansucrase/invertase"/>
    <property type="match status" value="1"/>
</dbReference>
<name>A0A839TIA1_9BACL</name>
<dbReference type="GO" id="GO:0004553">
    <property type="term" value="F:hydrolase activity, hydrolyzing O-glycosyl compounds"/>
    <property type="evidence" value="ECO:0007669"/>
    <property type="project" value="InterPro"/>
</dbReference>
<keyword evidence="2" id="KW-0624">Polysaccharide degradation</keyword>
<evidence type="ECO:0000256" key="6">
    <source>
        <dbReference type="PIRSR" id="PIRSR606710-2"/>
    </source>
</evidence>
<evidence type="ECO:0000256" key="5">
    <source>
        <dbReference type="ARBA" id="ARBA00023295"/>
    </source>
</evidence>
<evidence type="ECO:0000256" key="1">
    <source>
        <dbReference type="ARBA" id="ARBA00009865"/>
    </source>
</evidence>
<keyword evidence="4" id="KW-0119">Carbohydrate metabolism</keyword>
<accession>A0A839TIA1</accession>
<evidence type="ECO:0000256" key="2">
    <source>
        <dbReference type="ARBA" id="ARBA00022651"/>
    </source>
</evidence>
<proteinExistence type="inferred from homology"/>
<dbReference type="CDD" id="cd18827">
    <property type="entry name" value="GH43_XlnD-like"/>
    <property type="match status" value="1"/>
</dbReference>
<dbReference type="InterPro" id="IPR023296">
    <property type="entry name" value="Glyco_hydro_beta-prop_sf"/>
</dbReference>
<keyword evidence="5 7" id="KW-0326">Glycosidase</keyword>